<dbReference type="InterPro" id="IPR012373">
    <property type="entry name" value="Ferrdict_sens_TM"/>
</dbReference>
<evidence type="ECO:0000259" key="2">
    <source>
        <dbReference type="Pfam" id="PF04773"/>
    </source>
</evidence>
<feature type="transmembrane region" description="Helical" evidence="1">
    <location>
        <begin position="84"/>
        <end position="105"/>
    </location>
</feature>
<keyword evidence="1" id="KW-0472">Membrane</keyword>
<reference evidence="4 5" key="1">
    <citation type="submission" date="2019-03" db="EMBL/GenBank/DDBJ databases">
        <title>Genomic analyses of the natural microbiome of Caenorhabditis elegans.</title>
        <authorList>
            <person name="Samuel B."/>
        </authorList>
    </citation>
    <scope>NUCLEOTIDE SEQUENCE [LARGE SCALE GENOMIC DNA]</scope>
    <source>
        <strain evidence="4 5">JUb89</strain>
    </source>
</reference>
<dbReference type="Pfam" id="PF16220">
    <property type="entry name" value="DUF4880"/>
    <property type="match status" value="1"/>
</dbReference>
<dbReference type="GO" id="GO:0016989">
    <property type="term" value="F:sigma factor antagonist activity"/>
    <property type="evidence" value="ECO:0007669"/>
    <property type="project" value="TreeGrafter"/>
</dbReference>
<proteinExistence type="predicted"/>
<keyword evidence="5" id="KW-1185">Reference proteome</keyword>
<keyword evidence="1" id="KW-0812">Transmembrane</keyword>
<name>A0A4R1XQQ9_ACICA</name>
<dbReference type="EMBL" id="SLVJ01000012">
    <property type="protein sequence ID" value="TCM66594.1"/>
    <property type="molecule type" value="Genomic_DNA"/>
</dbReference>
<evidence type="ECO:0000313" key="5">
    <source>
        <dbReference type="Proteomes" id="UP000294963"/>
    </source>
</evidence>
<dbReference type="AlphaFoldDB" id="A0A4R1XQQ9"/>
<keyword evidence="1" id="KW-1133">Transmembrane helix</keyword>
<protein>
    <submittedName>
        <fullName evidence="4">FecR family protein</fullName>
    </submittedName>
</protein>
<feature type="domain" description="FecR protein" evidence="2">
    <location>
        <begin position="114"/>
        <end position="205"/>
    </location>
</feature>
<feature type="domain" description="FecR N-terminal" evidence="3">
    <location>
        <begin position="13"/>
        <end position="52"/>
    </location>
</feature>
<dbReference type="Proteomes" id="UP000294963">
    <property type="component" value="Unassembled WGS sequence"/>
</dbReference>
<dbReference type="InterPro" id="IPR032623">
    <property type="entry name" value="FecR_N"/>
</dbReference>
<evidence type="ECO:0000259" key="3">
    <source>
        <dbReference type="Pfam" id="PF16220"/>
    </source>
</evidence>
<dbReference type="Gene3D" id="2.60.120.1440">
    <property type="match status" value="1"/>
</dbReference>
<dbReference type="PIRSF" id="PIRSF018266">
    <property type="entry name" value="FecR"/>
    <property type="match status" value="1"/>
</dbReference>
<dbReference type="Pfam" id="PF04773">
    <property type="entry name" value="FecR"/>
    <property type="match status" value="1"/>
</dbReference>
<accession>A0A4R1XQQ9</accession>
<evidence type="ECO:0000313" key="4">
    <source>
        <dbReference type="EMBL" id="TCM66594.1"/>
    </source>
</evidence>
<evidence type="ECO:0000256" key="1">
    <source>
        <dbReference type="SAM" id="Phobius"/>
    </source>
</evidence>
<dbReference type="PANTHER" id="PTHR30273">
    <property type="entry name" value="PERIPLASMIC SIGNAL SENSOR AND SIGMA FACTOR ACTIVATOR FECR-RELATED"/>
    <property type="match status" value="1"/>
</dbReference>
<gene>
    <name evidence="4" type="ORF">EC844_11237</name>
</gene>
<dbReference type="PANTHER" id="PTHR30273:SF2">
    <property type="entry name" value="PROTEIN FECR"/>
    <property type="match status" value="1"/>
</dbReference>
<comment type="caution">
    <text evidence="4">The sequence shown here is derived from an EMBL/GenBank/DDBJ whole genome shotgun (WGS) entry which is preliminary data.</text>
</comment>
<dbReference type="OrthoDB" id="1099576at2"/>
<dbReference type="InterPro" id="IPR006860">
    <property type="entry name" value="FecR"/>
</dbReference>
<sequence>MSNKTQIPDEVFDQAADWLLILNSGDMTVEQTALYEQWKTQKIEHALAIQYLDKFSIGTGAIARSGHSKKQLAAEQKTKFKFKFSSLCGLGILAVLGISLYIMPWEKWRADHYSKVGEIKTLHLEDGSKLILASDSAVDIQFSNQARQLRLITGEIFIKTANDPDLQRPFIVATEYGTVQALGTEFTVRDEDHHKIQVNVYREAVAVTRHEHNQTTLIPQGYRAFYDHEKTSQTIKLRNPQPYWTQQILAVENWPLKKVIFELYRYKHGSYRIDPQVQDILVSGLFPLNNINQSLETLADQNQLQLTFYSPFFLSIKNQQPPQTTKPQS</sequence>
<organism evidence="4 5">
    <name type="scientific">Acinetobacter calcoaceticus</name>
    <dbReference type="NCBI Taxonomy" id="471"/>
    <lineage>
        <taxon>Bacteria</taxon>
        <taxon>Pseudomonadati</taxon>
        <taxon>Pseudomonadota</taxon>
        <taxon>Gammaproteobacteria</taxon>
        <taxon>Moraxellales</taxon>
        <taxon>Moraxellaceae</taxon>
        <taxon>Acinetobacter</taxon>
        <taxon>Acinetobacter calcoaceticus/baumannii complex</taxon>
    </lineage>
</organism>